<organism evidence="2 3">
    <name type="scientific">Eimeria acervulina</name>
    <name type="common">Coccidian parasite</name>
    <dbReference type="NCBI Taxonomy" id="5801"/>
    <lineage>
        <taxon>Eukaryota</taxon>
        <taxon>Sar</taxon>
        <taxon>Alveolata</taxon>
        <taxon>Apicomplexa</taxon>
        <taxon>Conoidasida</taxon>
        <taxon>Coccidia</taxon>
        <taxon>Eucoccidiorida</taxon>
        <taxon>Eimeriorina</taxon>
        <taxon>Eimeriidae</taxon>
        <taxon>Eimeria</taxon>
    </lineage>
</organism>
<reference evidence="2" key="1">
    <citation type="submission" date="2013-10" db="EMBL/GenBank/DDBJ databases">
        <title>Genomic analysis of the causative agents of coccidiosis in chickens.</title>
        <authorList>
            <person name="Reid A.J."/>
            <person name="Blake D."/>
            <person name="Billington K."/>
            <person name="Browne H."/>
            <person name="Dunn M."/>
            <person name="Hung S."/>
            <person name="Kawahara F."/>
            <person name="Miranda-Saavedra D."/>
            <person name="Mourier T."/>
            <person name="Nagra H."/>
            <person name="Otto T.D."/>
            <person name="Rawlings N."/>
            <person name="Sanchez A."/>
            <person name="Sanders M."/>
            <person name="Subramaniam C."/>
            <person name="Tay Y."/>
            <person name="Dear P."/>
            <person name="Doerig C."/>
            <person name="Gruber A."/>
            <person name="Parkinson J."/>
            <person name="Shirley M."/>
            <person name="Wan K.L."/>
            <person name="Berriman M."/>
            <person name="Tomley F."/>
            <person name="Pain A."/>
        </authorList>
    </citation>
    <scope>NUCLEOTIDE SEQUENCE [LARGE SCALE GENOMIC DNA]</scope>
    <source>
        <strain evidence="2">Houghton</strain>
    </source>
</reference>
<dbReference type="AlphaFoldDB" id="U6GSI8"/>
<dbReference type="OMA" id="IRMHAEE"/>
<name>U6GSI8_EIMAC</name>
<dbReference type="VEuPathDB" id="ToxoDB:EAH_00022270"/>
<dbReference type="RefSeq" id="XP_013248772.1">
    <property type="nucleotide sequence ID" value="XM_013393318.1"/>
</dbReference>
<accession>U6GSI8</accession>
<feature type="coiled-coil region" evidence="1">
    <location>
        <begin position="308"/>
        <end position="414"/>
    </location>
</feature>
<gene>
    <name evidence="2" type="ORF">EAH_00022270</name>
</gene>
<protein>
    <submittedName>
        <fullName evidence="2">Uncharacterized protein</fullName>
    </submittedName>
</protein>
<sequence length="422" mass="46723">MSSGAGVMGPWPDLAPPPEAVHLFHRYEDLKAQLLPLESPPQPQTPEKVAPTNDALHAVEAFAREPSVAAAAALPRQGASGLLQPFSQTFSRSREAETSKCAPFARGSSPAASRKNGGSMCWADRSRGALGPCSPAAAPGVLSKETQGLDAVIGLLDTANSHMDEATAPPRYTQSSTLPTVTRFGSDVLTAQRRTRSSDSMGFPLVKGRNRRAEAVASCEQQADSSPCQGTLPPEIESLMMRLQHRSCNTGTAAPFSWRRARERARAVAAAARSSSSSSNCLATEGNWKFDGDMLVPGDAAKTKVLRQEALKRVRQRAREARERQQQQFLQQQVEQEQQQQRSQALCKQLRQRTLQRIREIALKQEEEKQQQELLQQQMLRQAEAQRQYCARHRKALQQRLLQQQQEIKDKIRMHAEESSMQ</sequence>
<reference evidence="2" key="2">
    <citation type="submission" date="2013-10" db="EMBL/GenBank/DDBJ databases">
        <authorList>
            <person name="Aslett M."/>
        </authorList>
    </citation>
    <scope>NUCLEOTIDE SEQUENCE [LARGE SCALE GENOMIC DNA]</scope>
    <source>
        <strain evidence="2">Houghton</strain>
    </source>
</reference>
<dbReference type="GeneID" id="25270297"/>
<evidence type="ECO:0000313" key="2">
    <source>
        <dbReference type="EMBL" id="CDI81539.1"/>
    </source>
</evidence>
<evidence type="ECO:0000313" key="3">
    <source>
        <dbReference type="Proteomes" id="UP000018050"/>
    </source>
</evidence>
<proteinExistence type="predicted"/>
<keyword evidence="1" id="KW-0175">Coiled coil</keyword>
<dbReference type="EMBL" id="HG671682">
    <property type="protein sequence ID" value="CDI81539.1"/>
    <property type="molecule type" value="Genomic_DNA"/>
</dbReference>
<keyword evidence="3" id="KW-1185">Reference proteome</keyword>
<dbReference type="Proteomes" id="UP000018050">
    <property type="component" value="Unassembled WGS sequence"/>
</dbReference>
<evidence type="ECO:0000256" key="1">
    <source>
        <dbReference type="SAM" id="Coils"/>
    </source>
</evidence>
<dbReference type="OrthoDB" id="347905at2759"/>